<proteinExistence type="predicted"/>
<dbReference type="RefSeq" id="WP_094076078.1">
    <property type="nucleotide sequence ID" value="NZ_NBYO01000001.1"/>
</dbReference>
<evidence type="ECO:0000256" key="3">
    <source>
        <dbReference type="ARBA" id="ARBA00022989"/>
    </source>
</evidence>
<dbReference type="EMBL" id="NBYO01000001">
    <property type="protein sequence ID" value="OXT02117.1"/>
    <property type="molecule type" value="Genomic_DNA"/>
</dbReference>
<dbReference type="Pfam" id="PF01988">
    <property type="entry name" value="VIT1"/>
    <property type="match status" value="1"/>
</dbReference>
<evidence type="ECO:0000256" key="2">
    <source>
        <dbReference type="ARBA" id="ARBA00022692"/>
    </source>
</evidence>
<feature type="transmembrane region" description="Helical" evidence="5">
    <location>
        <begin position="162"/>
        <end position="183"/>
    </location>
</feature>
<keyword evidence="7" id="KW-1185">Reference proteome</keyword>
<evidence type="ECO:0000256" key="4">
    <source>
        <dbReference type="ARBA" id="ARBA00023136"/>
    </source>
</evidence>
<feature type="transmembrane region" description="Helical" evidence="5">
    <location>
        <begin position="222"/>
        <end position="240"/>
    </location>
</feature>
<keyword evidence="3 5" id="KW-1133">Transmembrane helix</keyword>
<evidence type="ECO:0000313" key="7">
    <source>
        <dbReference type="Proteomes" id="UP000215405"/>
    </source>
</evidence>
<reference evidence="7" key="1">
    <citation type="journal article" date="2017" name="Int. J. Syst. Evol. Microbiol.">
        <title>Notoacmeibacter marinus gen. nov., sp. nov., isolated from the gut of a limpet and proposal of Notoacmeibacteraceae fam. nov. in the order Rhizobiales of the class Alphaproteobacteria.</title>
        <authorList>
            <person name="Huang Z."/>
            <person name="Guo F."/>
            <person name="Lai Q."/>
        </authorList>
    </citation>
    <scope>NUCLEOTIDE SEQUENCE [LARGE SCALE GENOMIC DNA]</scope>
    <source>
        <strain evidence="7">XMTR2A4</strain>
    </source>
</reference>
<protein>
    <recommendedName>
        <fullName evidence="8">GMP synthase</fullName>
    </recommendedName>
</protein>
<keyword evidence="2 5" id="KW-0812">Transmembrane</keyword>
<evidence type="ECO:0000256" key="1">
    <source>
        <dbReference type="ARBA" id="ARBA00004127"/>
    </source>
</evidence>
<dbReference type="InterPro" id="IPR008217">
    <property type="entry name" value="Ccc1_fam"/>
</dbReference>
<sequence length="242" mass="25431">MKRKSLVPLHDHSHEGIARRIADAKTPSHLKDFIYGGIDGAVTTLAIVAGVQGAGFSPKVIIALGAANIVADGFSMAAGNYAGTRAESEEVARLRAVEADHIARAPEGEREELRQILAAKGLSGEPLEQAVDAISSRETAWIDMMLVDEYGVSPVAPAPIRAALATFGAFLVAGLVPLLPFVFGLANAFTVSWVMTFIVFVAIGAIRGLWSLRSSWWTAAETLLIGGTAAAIAFAVGTLFHP</sequence>
<dbReference type="GO" id="GO:0005384">
    <property type="term" value="F:manganese ion transmembrane transporter activity"/>
    <property type="evidence" value="ECO:0007669"/>
    <property type="project" value="InterPro"/>
</dbReference>
<accession>A0A231V1X6</accession>
<comment type="subcellular location">
    <subcellularLocation>
        <location evidence="1">Endomembrane system</location>
        <topology evidence="1">Multi-pass membrane protein</topology>
    </subcellularLocation>
</comment>
<dbReference type="Proteomes" id="UP000215405">
    <property type="component" value="Unassembled WGS sequence"/>
</dbReference>
<evidence type="ECO:0008006" key="8">
    <source>
        <dbReference type="Google" id="ProtNLM"/>
    </source>
</evidence>
<dbReference type="AlphaFoldDB" id="A0A231V1X6"/>
<name>A0A231V1X6_9HYPH</name>
<feature type="transmembrane region" description="Helical" evidence="5">
    <location>
        <begin position="189"/>
        <end position="210"/>
    </location>
</feature>
<evidence type="ECO:0000256" key="5">
    <source>
        <dbReference type="SAM" id="Phobius"/>
    </source>
</evidence>
<comment type="caution">
    <text evidence="6">The sequence shown here is derived from an EMBL/GenBank/DDBJ whole genome shotgun (WGS) entry which is preliminary data.</text>
</comment>
<keyword evidence="4 5" id="KW-0472">Membrane</keyword>
<dbReference type="GO" id="GO:0030026">
    <property type="term" value="P:intracellular manganese ion homeostasis"/>
    <property type="evidence" value="ECO:0007669"/>
    <property type="project" value="InterPro"/>
</dbReference>
<organism evidence="6 7">
    <name type="scientific">Notoacmeibacter marinus</name>
    <dbReference type="NCBI Taxonomy" id="1876515"/>
    <lineage>
        <taxon>Bacteria</taxon>
        <taxon>Pseudomonadati</taxon>
        <taxon>Pseudomonadota</taxon>
        <taxon>Alphaproteobacteria</taxon>
        <taxon>Hyphomicrobiales</taxon>
        <taxon>Notoacmeibacteraceae</taxon>
        <taxon>Notoacmeibacter</taxon>
    </lineage>
</organism>
<gene>
    <name evidence="6" type="ORF">B7H23_04110</name>
</gene>
<dbReference type="PANTHER" id="PTHR31851">
    <property type="entry name" value="FE(2+)/MN(2+) TRANSPORTER PCL1"/>
    <property type="match status" value="1"/>
</dbReference>
<dbReference type="GO" id="GO:0012505">
    <property type="term" value="C:endomembrane system"/>
    <property type="evidence" value="ECO:0007669"/>
    <property type="project" value="UniProtKB-SubCell"/>
</dbReference>
<evidence type="ECO:0000313" key="6">
    <source>
        <dbReference type="EMBL" id="OXT02117.1"/>
    </source>
</evidence>